<dbReference type="GO" id="GO:0005615">
    <property type="term" value="C:extracellular space"/>
    <property type="evidence" value="ECO:0007669"/>
    <property type="project" value="TreeGrafter"/>
</dbReference>
<evidence type="ECO:0000256" key="5">
    <source>
        <dbReference type="ARBA" id="ARBA00022525"/>
    </source>
</evidence>
<gene>
    <name evidence="19" type="primary">Liph_1</name>
    <name evidence="19" type="ORF">TYRSAV_R12493</name>
</gene>
<feature type="active site" description="Charge relay system" evidence="15">
    <location>
        <position position="190"/>
    </location>
</feature>
<keyword evidence="16" id="KW-0106">Calcium</keyword>
<evidence type="ECO:0000256" key="13">
    <source>
        <dbReference type="ARBA" id="ARBA00048637"/>
    </source>
</evidence>
<evidence type="ECO:0000256" key="16">
    <source>
        <dbReference type="PIRSR" id="PIRSR000865-2"/>
    </source>
</evidence>
<dbReference type="GO" id="GO:0016042">
    <property type="term" value="P:lipid catabolic process"/>
    <property type="evidence" value="ECO:0007669"/>
    <property type="project" value="UniProtKB-KW"/>
</dbReference>
<proteinExistence type="inferred from homology"/>
<comment type="caution">
    <text evidence="19">The sequence shown here is derived from an EMBL/GenBank/DDBJ whole genome shotgun (WGS) entry which is preliminary data.</text>
</comment>
<keyword evidence="5" id="KW-0964">Secreted</keyword>
<dbReference type="PRINTS" id="PR00821">
    <property type="entry name" value="TAGLIPASE"/>
</dbReference>
<evidence type="ECO:0000313" key="19">
    <source>
        <dbReference type="EMBL" id="NXM08386.1"/>
    </source>
</evidence>
<feature type="binding site" evidence="16">
    <location>
        <position position="204"/>
    </location>
    <ligand>
        <name>Ca(2+)</name>
        <dbReference type="ChEBI" id="CHEBI:29108"/>
    </ligand>
</feature>
<dbReference type="SUPFAM" id="SSF53474">
    <property type="entry name" value="alpha/beta-Hydrolases"/>
    <property type="match status" value="1"/>
</dbReference>
<evidence type="ECO:0000256" key="12">
    <source>
        <dbReference type="ARBA" id="ARBA00023180"/>
    </source>
</evidence>
<keyword evidence="12" id="KW-0325">Glycoprotein</keyword>
<evidence type="ECO:0000256" key="7">
    <source>
        <dbReference type="ARBA" id="ARBA00022801"/>
    </source>
</evidence>
<evidence type="ECO:0000256" key="6">
    <source>
        <dbReference type="ARBA" id="ARBA00022729"/>
    </source>
</evidence>
<feature type="active site" description="Charge relay system" evidence="15">
    <location>
        <position position="260"/>
    </location>
</feature>
<accession>A0A7L0XZS5</accession>
<dbReference type="CDD" id="cd00707">
    <property type="entry name" value="Pancreat_lipase_like"/>
    <property type="match status" value="1"/>
</dbReference>
<feature type="non-terminal residue" evidence="19">
    <location>
        <position position="1"/>
    </location>
</feature>
<evidence type="ECO:0000256" key="3">
    <source>
        <dbReference type="ARBA" id="ARBA00010701"/>
    </source>
</evidence>
<dbReference type="AlphaFoldDB" id="A0A7L0XZS5"/>
<dbReference type="Proteomes" id="UP000537779">
    <property type="component" value="Unassembled WGS sequence"/>
</dbReference>
<feature type="active site" description="Nucleophile" evidence="15">
    <location>
        <position position="139"/>
    </location>
</feature>
<comment type="similarity">
    <text evidence="3 17">Belongs to the AB hydrolase superfamily. Lipase family.</text>
</comment>
<comment type="subcellular location">
    <subcellularLocation>
        <location evidence="1">Cell membrane</location>
        <topology evidence="1">Peripheral membrane protein</topology>
    </subcellularLocation>
    <subcellularLocation>
        <location evidence="2">Secreted</location>
    </subcellularLocation>
</comment>
<feature type="binding site" evidence="16">
    <location>
        <position position="209"/>
    </location>
    <ligand>
        <name>Ca(2+)</name>
        <dbReference type="ChEBI" id="CHEBI:29108"/>
    </ligand>
</feature>
<feature type="non-terminal residue" evidence="19">
    <location>
        <position position="458"/>
    </location>
</feature>
<keyword evidence="4" id="KW-1003">Cell membrane</keyword>
<protein>
    <submittedName>
        <fullName evidence="19">LIPH Lipase</fullName>
    </submittedName>
</protein>
<keyword evidence="8" id="KW-0442">Lipid degradation</keyword>
<feature type="binding site" evidence="16">
    <location>
        <position position="206"/>
    </location>
    <ligand>
        <name>Ca(2+)</name>
        <dbReference type="ChEBI" id="CHEBI:29108"/>
    </ligand>
</feature>
<dbReference type="PIRSF" id="PIRSF000865">
    <property type="entry name" value="Lipoprotein_lipase_LIPH"/>
    <property type="match status" value="1"/>
</dbReference>
<evidence type="ECO:0000256" key="1">
    <source>
        <dbReference type="ARBA" id="ARBA00004202"/>
    </source>
</evidence>
<evidence type="ECO:0000256" key="15">
    <source>
        <dbReference type="PIRSR" id="PIRSR000865-1"/>
    </source>
</evidence>
<sequence length="458" mass="51096">SDPGETCPAFTALGFGSALIGTELKVKLLLYTRQNPTCAEELHSTASKYLNVTKKTTFIVHGYRFTGSAPVWIPDLVHLLLSAEDMNIILVDWNQGATTLIYNYASRKCKRVAEILKKLIDEMLINGASLDSVHMIGVSLGAHISGFVGQMFGGALGRITGEPSPVSPLASRSAQHEAVPPTWLCVAGLDPAGPLYRGTPPSERLDPTDAQFVDVIHSDTDGLGYREALGHIDFYPNGGTDQPGCPLTIFSGLQYFKCDHQRSVFLFLSSLTRSCNITAYPCDSYRNYRNGKCTSCETFWPMPCPILGYYAREWKSYLTQQSHPVTRMFFDTADKEPFCIYHYFVDIITWNKDTRRGTLSIVLADETGKKAESKVNPEAATFQQYNQITLLTGFDQDLENVQKISLTFSTGSVIGPKFKLRILQMRFQSLTNPERPQLCRYDLVLTENTQRTFKPIPC</sequence>
<dbReference type="GO" id="GO:0004620">
    <property type="term" value="F:phospholipase activity"/>
    <property type="evidence" value="ECO:0007669"/>
    <property type="project" value="TreeGrafter"/>
</dbReference>
<keyword evidence="10" id="KW-0472">Membrane</keyword>
<dbReference type="InterPro" id="IPR029058">
    <property type="entry name" value="AB_hydrolase_fold"/>
</dbReference>
<dbReference type="Pfam" id="PF00151">
    <property type="entry name" value="Lipase"/>
    <property type="match status" value="2"/>
</dbReference>
<evidence type="ECO:0000256" key="17">
    <source>
        <dbReference type="RuleBase" id="RU004262"/>
    </source>
</evidence>
<name>A0A7L0XZS5_TYRSA</name>
<dbReference type="InterPro" id="IPR000734">
    <property type="entry name" value="TAG_lipase"/>
</dbReference>
<evidence type="ECO:0000313" key="20">
    <source>
        <dbReference type="Proteomes" id="UP000537779"/>
    </source>
</evidence>
<evidence type="ECO:0000256" key="9">
    <source>
        <dbReference type="ARBA" id="ARBA00023098"/>
    </source>
</evidence>
<dbReference type="InterPro" id="IPR016272">
    <property type="entry name" value="Lipase_LIPH"/>
</dbReference>
<comment type="function">
    <text evidence="14">Hydrolyzes specifically phosphatidic acid (PA) to produce 2-acyl lysophosphatidic acid (LPA; a potent bioactive lipid mediator) and fatty acid. Does not hydrolyze other phospholipids, like phosphatidylserine (PS), phosphatidylcholine (PC) and phosphatidylethanolamine (PE) or triacylglycerol (TG).</text>
</comment>
<dbReference type="PANTHER" id="PTHR11610:SF12">
    <property type="entry name" value="LIPASE MEMBER H"/>
    <property type="match status" value="1"/>
</dbReference>
<keyword evidence="9" id="KW-0443">Lipid metabolism</keyword>
<keyword evidence="6" id="KW-0732">Signal</keyword>
<dbReference type="GO" id="GO:0046872">
    <property type="term" value="F:metal ion binding"/>
    <property type="evidence" value="ECO:0007669"/>
    <property type="project" value="UniProtKB-KW"/>
</dbReference>
<keyword evidence="7" id="KW-0378">Hydrolase</keyword>
<feature type="domain" description="Lipase" evidence="18">
    <location>
        <begin position="22"/>
        <end position="161"/>
    </location>
</feature>
<evidence type="ECO:0000256" key="8">
    <source>
        <dbReference type="ARBA" id="ARBA00022963"/>
    </source>
</evidence>
<dbReference type="GO" id="GO:0005886">
    <property type="term" value="C:plasma membrane"/>
    <property type="evidence" value="ECO:0007669"/>
    <property type="project" value="UniProtKB-SubCell"/>
</dbReference>
<dbReference type="Gene3D" id="3.40.50.1820">
    <property type="entry name" value="alpha/beta hydrolase"/>
    <property type="match status" value="1"/>
</dbReference>
<keyword evidence="16" id="KW-0479">Metal-binding</keyword>
<evidence type="ECO:0000256" key="14">
    <source>
        <dbReference type="ARBA" id="ARBA00049600"/>
    </source>
</evidence>
<organism evidence="19 20">
    <name type="scientific">Tyrannus savana</name>
    <name type="common">Fork-tailed flycatcher</name>
    <name type="synonym">Muscivora tyrannus</name>
    <dbReference type="NCBI Taxonomy" id="137541"/>
    <lineage>
        <taxon>Eukaryota</taxon>
        <taxon>Metazoa</taxon>
        <taxon>Chordata</taxon>
        <taxon>Craniata</taxon>
        <taxon>Vertebrata</taxon>
        <taxon>Euteleostomi</taxon>
        <taxon>Archelosauria</taxon>
        <taxon>Archosauria</taxon>
        <taxon>Dinosauria</taxon>
        <taxon>Saurischia</taxon>
        <taxon>Theropoda</taxon>
        <taxon>Coelurosauria</taxon>
        <taxon>Aves</taxon>
        <taxon>Neognathae</taxon>
        <taxon>Neoaves</taxon>
        <taxon>Telluraves</taxon>
        <taxon>Australaves</taxon>
        <taxon>Passeriformes</taxon>
        <taxon>Tyrannidae</taxon>
        <taxon>Tyrannus</taxon>
    </lineage>
</organism>
<evidence type="ECO:0000256" key="4">
    <source>
        <dbReference type="ARBA" id="ARBA00022475"/>
    </source>
</evidence>
<feature type="domain" description="Lipase" evidence="18">
    <location>
        <begin position="186"/>
        <end position="338"/>
    </location>
</feature>
<dbReference type="InterPro" id="IPR013818">
    <property type="entry name" value="Lipase"/>
</dbReference>
<keyword evidence="11" id="KW-1015">Disulfide bond</keyword>
<dbReference type="EMBL" id="VXAW01012415">
    <property type="protein sequence ID" value="NXM08386.1"/>
    <property type="molecule type" value="Genomic_DNA"/>
</dbReference>
<dbReference type="GO" id="GO:0052689">
    <property type="term" value="F:carboxylic ester hydrolase activity"/>
    <property type="evidence" value="ECO:0007669"/>
    <property type="project" value="InterPro"/>
</dbReference>
<evidence type="ECO:0000259" key="18">
    <source>
        <dbReference type="Pfam" id="PF00151"/>
    </source>
</evidence>
<comment type="catalytic activity">
    <reaction evidence="13">
        <text>1-hexadecanoyl-2-(9Z-octadecenoyl)-sn-glycero-3-phosphate + H2O = 2-(9Z-octadecenoyl)-sn-glycero-3-phosphate + hexadecanoate + H(+)</text>
        <dbReference type="Rhea" id="RHEA:40943"/>
        <dbReference type="ChEBI" id="CHEBI:7896"/>
        <dbReference type="ChEBI" id="CHEBI:15377"/>
        <dbReference type="ChEBI" id="CHEBI:15378"/>
        <dbReference type="ChEBI" id="CHEBI:64839"/>
        <dbReference type="ChEBI" id="CHEBI:77593"/>
    </reaction>
    <physiologicalReaction direction="left-to-right" evidence="13">
        <dbReference type="Rhea" id="RHEA:40944"/>
    </physiologicalReaction>
</comment>
<reference evidence="19 20" key="1">
    <citation type="submission" date="2019-09" db="EMBL/GenBank/DDBJ databases">
        <title>Bird 10,000 Genomes (B10K) Project - Family phase.</title>
        <authorList>
            <person name="Zhang G."/>
        </authorList>
    </citation>
    <scope>NUCLEOTIDE SEQUENCE [LARGE SCALE GENOMIC DNA]</scope>
    <source>
        <strain evidence="19">B10K-DU-001-37</strain>
        <tissue evidence="19">Muscle</tissue>
    </source>
</reference>
<keyword evidence="20" id="KW-1185">Reference proteome</keyword>
<dbReference type="InterPro" id="IPR033906">
    <property type="entry name" value="Lipase_N"/>
</dbReference>
<evidence type="ECO:0000256" key="11">
    <source>
        <dbReference type="ARBA" id="ARBA00023157"/>
    </source>
</evidence>
<evidence type="ECO:0000256" key="10">
    <source>
        <dbReference type="ARBA" id="ARBA00023136"/>
    </source>
</evidence>
<dbReference type="PANTHER" id="PTHR11610">
    <property type="entry name" value="LIPASE"/>
    <property type="match status" value="1"/>
</dbReference>
<evidence type="ECO:0000256" key="2">
    <source>
        <dbReference type="ARBA" id="ARBA00004613"/>
    </source>
</evidence>